<evidence type="ECO:0000256" key="7">
    <source>
        <dbReference type="ARBA" id="ARBA00023002"/>
    </source>
</evidence>
<evidence type="ECO:0000256" key="6">
    <source>
        <dbReference type="ARBA" id="ARBA00022964"/>
    </source>
</evidence>
<dbReference type="GO" id="GO:0019509">
    <property type="term" value="P:L-methionine salvage from methylthioadenosine"/>
    <property type="evidence" value="ECO:0007669"/>
    <property type="project" value="UniProtKB-UniRule"/>
</dbReference>
<evidence type="ECO:0000256" key="2">
    <source>
        <dbReference type="ARBA" id="ARBA00022490"/>
    </source>
</evidence>
<dbReference type="AlphaFoldDB" id="A0A109UX47"/>
<dbReference type="Proteomes" id="UP000243052">
    <property type="component" value="Chromosome iv"/>
</dbReference>
<dbReference type="EC" id="1.13.11.54" evidence="11"/>
<dbReference type="FunFam" id="2.60.120.10:FF:000099">
    <property type="entry name" value="1,2-dihydroxy-3-keto-5-methylthiopentene dioxygenase"/>
    <property type="match status" value="1"/>
</dbReference>
<reference evidence="12 13" key="1">
    <citation type="submission" date="2016-01" db="EMBL/GenBank/DDBJ databases">
        <title>Genome sequence of the yeast Holleya sinecauda.</title>
        <authorList>
            <person name="Dietrich F.S."/>
        </authorList>
    </citation>
    <scope>NUCLEOTIDE SEQUENCE [LARGE SCALE GENOMIC DNA]</scope>
    <source>
        <strain evidence="12 13">ATCC 58844</strain>
    </source>
</reference>
<dbReference type="HAMAP" id="MF_03154">
    <property type="entry name" value="Salvage_MtnD_euk"/>
    <property type="match status" value="1"/>
</dbReference>
<keyword evidence="10 11" id="KW-0539">Nucleus</keyword>
<keyword evidence="2 11" id="KW-0963">Cytoplasm</keyword>
<dbReference type="InterPro" id="IPR014710">
    <property type="entry name" value="RmlC-like_jellyroll"/>
</dbReference>
<gene>
    <name evidence="11" type="primary">ADI1</name>
    <name evidence="12" type="ORF">AW171_hschr42675</name>
</gene>
<dbReference type="GO" id="GO:0010309">
    <property type="term" value="F:acireductone dioxygenase [iron(II)-requiring] activity"/>
    <property type="evidence" value="ECO:0007669"/>
    <property type="project" value="UniProtKB-UniRule"/>
</dbReference>
<comment type="pathway">
    <text evidence="11">Amino-acid biosynthesis; L-methionine biosynthesis via salvage pathway; L-methionine from S-methyl-5-thio-alpha-D-ribose 1-phosphate: step 5/6.</text>
</comment>
<comment type="function">
    <text evidence="11">Catalyzes 2 different reactions between oxygen and the acireductone 1,2-dihydroxy-3-keto-5-methylthiopentene (DHK-MTPene) depending upon the metal bound in the active site. Fe-containing acireductone dioxygenase (Fe-ARD) produces formate and 2-keto-4-methylthiobutyrate (KMTB), the alpha-ketoacid precursor of methionine in the methionine recycle pathway. Ni-containing acireductone dioxygenase (Ni-ARD) produces methylthiopropionate, carbon monoxide and formate, and does not lie on the methionine recycle pathway.</text>
</comment>
<comment type="similarity">
    <text evidence="11">Belongs to the acireductone dioxygenase (ARD) family.</text>
</comment>
<name>A0A109UX47_9SACH</name>
<feature type="binding site" evidence="11">
    <location>
        <position position="85"/>
    </location>
    <ligand>
        <name>Fe(2+)</name>
        <dbReference type="ChEBI" id="CHEBI:29033"/>
        <note>for iron-dependent acireductone dioxygenase activity</note>
    </ligand>
</feature>
<dbReference type="GO" id="GO:0016151">
    <property type="term" value="F:nickel cation binding"/>
    <property type="evidence" value="ECO:0007669"/>
    <property type="project" value="UniProtKB-UniRule"/>
</dbReference>
<evidence type="ECO:0000256" key="8">
    <source>
        <dbReference type="ARBA" id="ARBA00023004"/>
    </source>
</evidence>
<dbReference type="STRING" id="45286.A0A109UX47"/>
<dbReference type="OrthoDB" id="1867259at2759"/>
<evidence type="ECO:0000313" key="12">
    <source>
        <dbReference type="EMBL" id="AMD20761.1"/>
    </source>
</evidence>
<dbReference type="Pfam" id="PF03079">
    <property type="entry name" value="ARD"/>
    <property type="match status" value="1"/>
</dbReference>
<dbReference type="CDD" id="cd02232">
    <property type="entry name" value="cupin_ARD"/>
    <property type="match status" value="1"/>
</dbReference>
<evidence type="ECO:0000256" key="10">
    <source>
        <dbReference type="ARBA" id="ARBA00023242"/>
    </source>
</evidence>
<dbReference type="GO" id="GO:0005634">
    <property type="term" value="C:nucleus"/>
    <property type="evidence" value="ECO:0007669"/>
    <property type="project" value="UniProtKB-SubCell"/>
</dbReference>
<dbReference type="EC" id="1.13.11.53" evidence="11"/>
<keyword evidence="8 11" id="KW-0408">Iron</keyword>
<dbReference type="GO" id="GO:0005506">
    <property type="term" value="F:iron ion binding"/>
    <property type="evidence" value="ECO:0007669"/>
    <property type="project" value="UniProtKB-UniRule"/>
</dbReference>
<dbReference type="Gene3D" id="2.60.120.10">
    <property type="entry name" value="Jelly Rolls"/>
    <property type="match status" value="1"/>
</dbReference>
<dbReference type="GeneID" id="28724024"/>
<keyword evidence="5 11" id="KW-0479">Metal-binding</keyword>
<sequence>MVQAYLHDNDTSQDFRKLHNSGKAVTIEHLEKIGVIYRYCKTEKEVDDLARERNYSNRDVVLIKPDVFPTSASYLDKLKMFYAEHLHEDEEIRYVLEGSGYFDVRDPITNEWIRILLVEHDLIVIPAGLYHRFVVTEANFIKALRLFKDEPKWQALYKPEADNNPILKDYLSSINV</sequence>
<keyword evidence="4 11" id="KW-0028">Amino-acid biosynthesis</keyword>
<dbReference type="RefSeq" id="XP_017987757.1">
    <property type="nucleotide sequence ID" value="XM_018132268.1"/>
</dbReference>
<protein>
    <recommendedName>
        <fullName evidence="11">Acireductone dioxygenase</fullName>
    </recommendedName>
    <alternativeName>
        <fullName evidence="11">Acireductone dioxygenase (Fe(2+)-requiring)</fullName>
        <shortName evidence="11">ARD'</shortName>
        <shortName evidence="11">Fe-ARD</shortName>
        <ecNumber evidence="11">1.13.11.54</ecNumber>
    </alternativeName>
    <alternativeName>
        <fullName evidence="11">Acireductone dioxygenase (Ni(2+)-requiring)</fullName>
        <shortName evidence="11">ARD</shortName>
        <shortName evidence="11">Ni-ARD</shortName>
        <ecNumber evidence="11">1.13.11.53</ecNumber>
    </alternativeName>
</protein>
<keyword evidence="6 11" id="KW-0223">Dioxygenase</keyword>
<dbReference type="SUPFAM" id="SSF51182">
    <property type="entry name" value="RmlC-like cupins"/>
    <property type="match status" value="1"/>
</dbReference>
<feature type="binding site" evidence="11">
    <location>
        <position position="91"/>
    </location>
    <ligand>
        <name>Fe(2+)</name>
        <dbReference type="ChEBI" id="CHEBI:29033"/>
        <note>for iron-dependent acireductone dioxygenase activity</note>
    </ligand>
</feature>
<comment type="catalytic activity">
    <reaction evidence="1 11">
        <text>1,2-dihydroxy-5-(methylsulfanyl)pent-1-en-3-one + O2 = 4-methylsulfanyl-2-oxobutanoate + formate + 2 H(+)</text>
        <dbReference type="Rhea" id="RHEA:24504"/>
        <dbReference type="ChEBI" id="CHEBI:15378"/>
        <dbReference type="ChEBI" id="CHEBI:15379"/>
        <dbReference type="ChEBI" id="CHEBI:15740"/>
        <dbReference type="ChEBI" id="CHEBI:16723"/>
        <dbReference type="ChEBI" id="CHEBI:49252"/>
        <dbReference type="EC" id="1.13.11.54"/>
    </reaction>
</comment>
<comment type="catalytic activity">
    <reaction evidence="11">
        <text>1,2-dihydroxy-5-(methylsulfanyl)pent-1-en-3-one + O2 = 3-(methylsulfanyl)propanoate + CO + formate + 2 H(+)</text>
        <dbReference type="Rhea" id="RHEA:14161"/>
        <dbReference type="ChEBI" id="CHEBI:15378"/>
        <dbReference type="ChEBI" id="CHEBI:15379"/>
        <dbReference type="ChEBI" id="CHEBI:15740"/>
        <dbReference type="ChEBI" id="CHEBI:17245"/>
        <dbReference type="ChEBI" id="CHEBI:49016"/>
        <dbReference type="ChEBI" id="CHEBI:49252"/>
        <dbReference type="EC" id="1.13.11.53"/>
    </reaction>
</comment>
<keyword evidence="9 11" id="KW-0486">Methionine biosynthesis</keyword>
<feature type="binding site" evidence="11">
    <location>
        <position position="131"/>
    </location>
    <ligand>
        <name>Ni(2+)</name>
        <dbReference type="ChEBI" id="CHEBI:49786"/>
        <note>for nickel-dependent acireductone dioxygenase activity</note>
    </ligand>
</feature>
<proteinExistence type="inferred from homology"/>
<dbReference type="EMBL" id="CP014244">
    <property type="protein sequence ID" value="AMD20761.1"/>
    <property type="molecule type" value="Genomic_DNA"/>
</dbReference>
<evidence type="ECO:0000256" key="3">
    <source>
        <dbReference type="ARBA" id="ARBA00022596"/>
    </source>
</evidence>
<keyword evidence="7 11" id="KW-0560">Oxidoreductase</keyword>
<organism evidence="12 13">
    <name type="scientific">Eremothecium sinecaudum</name>
    <dbReference type="NCBI Taxonomy" id="45286"/>
    <lineage>
        <taxon>Eukaryota</taxon>
        <taxon>Fungi</taxon>
        <taxon>Dikarya</taxon>
        <taxon>Ascomycota</taxon>
        <taxon>Saccharomycotina</taxon>
        <taxon>Saccharomycetes</taxon>
        <taxon>Saccharomycetales</taxon>
        <taxon>Saccharomycetaceae</taxon>
        <taxon>Eremothecium</taxon>
    </lineage>
</organism>
<feature type="binding site" evidence="11">
    <location>
        <position position="131"/>
    </location>
    <ligand>
        <name>Fe(2+)</name>
        <dbReference type="ChEBI" id="CHEBI:29033"/>
        <note>for iron-dependent acireductone dioxygenase activity</note>
    </ligand>
</feature>
<dbReference type="GO" id="GO:0010308">
    <property type="term" value="F:acireductone dioxygenase (Ni2+-requiring) activity"/>
    <property type="evidence" value="ECO:0007669"/>
    <property type="project" value="UniProtKB-UniRule"/>
</dbReference>
<dbReference type="InterPro" id="IPR011051">
    <property type="entry name" value="RmlC_Cupin_sf"/>
</dbReference>
<comment type="cofactor">
    <cofactor evidence="11">
        <name>Fe(2+)</name>
        <dbReference type="ChEBI" id="CHEBI:29033"/>
    </cofactor>
    <cofactor evidence="11">
        <name>Ni(2+)</name>
        <dbReference type="ChEBI" id="CHEBI:49786"/>
    </cofactor>
    <text evidence="11">Binds either 1 Fe or Ni cation per monomer. Iron-binding promotes an acireductone dioxygenase reaction producing 2-keto-4-methylthiobutyrate, while nickel-binding promotes an acireductone dioxygenase reaction producing 3-(methylsulfanyl)propanoate.</text>
</comment>
<comment type="subcellular location">
    <subcellularLocation>
        <location evidence="11">Cytoplasm</location>
    </subcellularLocation>
    <subcellularLocation>
        <location evidence="11">Nucleus</location>
    </subcellularLocation>
</comment>
<evidence type="ECO:0000256" key="5">
    <source>
        <dbReference type="ARBA" id="ARBA00022723"/>
    </source>
</evidence>
<evidence type="ECO:0000256" key="1">
    <source>
        <dbReference type="ARBA" id="ARBA00000428"/>
    </source>
</evidence>
<feature type="binding site" evidence="11">
    <location>
        <position position="85"/>
    </location>
    <ligand>
        <name>Ni(2+)</name>
        <dbReference type="ChEBI" id="CHEBI:49786"/>
        <note>for nickel-dependent acireductone dioxygenase activity</note>
    </ligand>
</feature>
<evidence type="ECO:0000256" key="11">
    <source>
        <dbReference type="HAMAP-Rule" id="MF_03154"/>
    </source>
</evidence>
<dbReference type="GO" id="GO:0005737">
    <property type="term" value="C:cytoplasm"/>
    <property type="evidence" value="ECO:0007669"/>
    <property type="project" value="UniProtKB-SubCell"/>
</dbReference>
<feature type="binding site" evidence="11">
    <location>
        <position position="87"/>
    </location>
    <ligand>
        <name>Ni(2+)</name>
        <dbReference type="ChEBI" id="CHEBI:49786"/>
        <note>for nickel-dependent acireductone dioxygenase activity</note>
    </ligand>
</feature>
<evidence type="ECO:0000313" key="13">
    <source>
        <dbReference type="Proteomes" id="UP000243052"/>
    </source>
</evidence>
<evidence type="ECO:0000256" key="9">
    <source>
        <dbReference type="ARBA" id="ARBA00023167"/>
    </source>
</evidence>
<keyword evidence="13" id="KW-1185">Reference proteome</keyword>
<feature type="binding site" evidence="11">
    <location>
        <position position="91"/>
    </location>
    <ligand>
        <name>Ni(2+)</name>
        <dbReference type="ChEBI" id="CHEBI:49786"/>
        <note>for nickel-dependent acireductone dioxygenase activity</note>
    </ligand>
</feature>
<feature type="binding site" evidence="11">
    <location>
        <position position="87"/>
    </location>
    <ligand>
        <name>Fe(2+)</name>
        <dbReference type="ChEBI" id="CHEBI:29033"/>
        <note>for iron-dependent acireductone dioxygenase activity</note>
    </ligand>
</feature>
<dbReference type="PANTHER" id="PTHR23418">
    <property type="entry name" value="ACIREDUCTONE DIOXYGENASE"/>
    <property type="match status" value="1"/>
</dbReference>
<dbReference type="InterPro" id="IPR027496">
    <property type="entry name" value="ARD_euk"/>
</dbReference>
<dbReference type="PANTHER" id="PTHR23418:SF0">
    <property type="entry name" value="ACIREDUCTONE DIOXYGENASE"/>
    <property type="match status" value="1"/>
</dbReference>
<accession>A0A109UX47</accession>
<evidence type="ECO:0000256" key="4">
    <source>
        <dbReference type="ARBA" id="ARBA00022605"/>
    </source>
</evidence>
<keyword evidence="3 11" id="KW-0533">Nickel</keyword>
<dbReference type="UniPathway" id="UPA00904">
    <property type="reaction ID" value="UER00878"/>
</dbReference>
<dbReference type="InterPro" id="IPR004313">
    <property type="entry name" value="ARD"/>
</dbReference>